<dbReference type="Pfam" id="PF01435">
    <property type="entry name" value="Peptidase_M48"/>
    <property type="match status" value="1"/>
</dbReference>
<dbReference type="GO" id="GO:0034982">
    <property type="term" value="P:mitochondrial protein processing"/>
    <property type="evidence" value="ECO:0007669"/>
    <property type="project" value="TreeGrafter"/>
</dbReference>
<protein>
    <submittedName>
        <fullName evidence="9">Mitochondrial metalloendopeptidase OMA1</fullName>
    </submittedName>
</protein>
<evidence type="ECO:0000259" key="8">
    <source>
        <dbReference type="Pfam" id="PF01435"/>
    </source>
</evidence>
<dbReference type="Proteomes" id="UP000092730">
    <property type="component" value="Chromosome 1"/>
</dbReference>
<dbReference type="KEGG" id="kbi:30205269"/>
<feature type="region of interest" description="Disordered" evidence="7">
    <location>
        <begin position="1"/>
        <end position="64"/>
    </location>
</feature>
<reference evidence="10" key="4">
    <citation type="submission" date="2024-02" db="EMBL/GenBank/DDBJ databases">
        <title>Comparative genomics of Cryptococcus and Kwoniella reveals pathogenesis evolution and contrasting modes of karyotype evolution via chromosome fusion or intercentromeric recombination.</title>
        <authorList>
            <person name="Coelho M.A."/>
            <person name="David-Palma M."/>
            <person name="Shea T."/>
            <person name="Bowers K."/>
            <person name="McGinley-Smith S."/>
            <person name="Mohammad A.W."/>
            <person name="Gnirke A."/>
            <person name="Yurkov A.M."/>
            <person name="Nowrousian M."/>
            <person name="Sun S."/>
            <person name="Cuomo C.A."/>
            <person name="Heitman J."/>
        </authorList>
    </citation>
    <scope>NUCLEOTIDE SEQUENCE</scope>
    <source>
        <strain evidence="10">CBS 10118</strain>
    </source>
</reference>
<keyword evidence="3 6" id="KW-0378">Hydrolase</keyword>
<evidence type="ECO:0000256" key="2">
    <source>
        <dbReference type="ARBA" id="ARBA00022723"/>
    </source>
</evidence>
<accession>A0A1B9GEC9</accession>
<gene>
    <name evidence="9" type="ORF">I302_00870</name>
    <name evidence="10" type="ORF">I302_102183</name>
</gene>
<evidence type="ECO:0000256" key="7">
    <source>
        <dbReference type="SAM" id="MobiDB-lite"/>
    </source>
</evidence>
<evidence type="ECO:0000256" key="3">
    <source>
        <dbReference type="ARBA" id="ARBA00022801"/>
    </source>
</evidence>
<evidence type="ECO:0000256" key="1">
    <source>
        <dbReference type="ARBA" id="ARBA00022670"/>
    </source>
</evidence>
<dbReference type="EMBL" id="CP144541">
    <property type="protein sequence ID" value="WVW80206.1"/>
    <property type="molecule type" value="Genomic_DNA"/>
</dbReference>
<evidence type="ECO:0000313" key="10">
    <source>
        <dbReference type="EMBL" id="WVW80206.1"/>
    </source>
</evidence>
<evidence type="ECO:0000313" key="9">
    <source>
        <dbReference type="EMBL" id="OCF29368.1"/>
    </source>
</evidence>
<name>A0A1B9GEC9_9TREE</name>
<keyword evidence="11" id="KW-1185">Reference proteome</keyword>
<reference evidence="9" key="3">
    <citation type="submission" date="2014-01" db="EMBL/GenBank/DDBJ databases">
        <title>Evolution of pathogenesis and genome organization in the Tremellales.</title>
        <authorList>
            <person name="Cuomo C."/>
            <person name="Litvintseva A."/>
            <person name="Heitman J."/>
            <person name="Chen Y."/>
            <person name="Sun S."/>
            <person name="Springer D."/>
            <person name="Dromer F."/>
            <person name="Young S."/>
            <person name="Zeng Q."/>
            <person name="Chapman S."/>
            <person name="Gujja S."/>
            <person name="Saif S."/>
            <person name="Birren B."/>
        </authorList>
    </citation>
    <scope>NUCLEOTIDE SEQUENCE</scope>
    <source>
        <strain evidence="9">CBS 10118</strain>
    </source>
</reference>
<dbReference type="OrthoDB" id="7464992at2759"/>
<comment type="cofactor">
    <cofactor evidence="6">
        <name>Zn(2+)</name>
        <dbReference type="ChEBI" id="CHEBI:29105"/>
    </cofactor>
    <text evidence="6">Binds 1 zinc ion per subunit.</text>
</comment>
<dbReference type="VEuPathDB" id="FungiDB:I302_00870"/>
<keyword evidence="4 6" id="KW-0862">Zinc</keyword>
<keyword evidence="1 6" id="KW-0645">Protease</keyword>
<dbReference type="InterPro" id="IPR001915">
    <property type="entry name" value="Peptidase_M48"/>
</dbReference>
<dbReference type="Gene3D" id="3.30.2010.10">
    <property type="entry name" value="Metalloproteases ('zincins'), catalytic domain"/>
    <property type="match status" value="1"/>
</dbReference>
<reference evidence="10" key="2">
    <citation type="submission" date="2013-07" db="EMBL/GenBank/DDBJ databases">
        <authorList>
            <consortium name="The Broad Institute Genome Sequencing Platform"/>
            <person name="Cuomo C."/>
            <person name="Litvintseva A."/>
            <person name="Chen Y."/>
            <person name="Heitman J."/>
            <person name="Sun S."/>
            <person name="Springer D."/>
            <person name="Dromer F."/>
            <person name="Young S.K."/>
            <person name="Zeng Q."/>
            <person name="Gargeya S."/>
            <person name="Fitzgerald M."/>
            <person name="Abouelleil A."/>
            <person name="Alvarado L."/>
            <person name="Berlin A.M."/>
            <person name="Chapman S.B."/>
            <person name="Dewar J."/>
            <person name="Goldberg J."/>
            <person name="Griggs A."/>
            <person name="Gujja S."/>
            <person name="Hansen M."/>
            <person name="Howarth C."/>
            <person name="Imamovic A."/>
            <person name="Larimer J."/>
            <person name="McCowan C."/>
            <person name="Murphy C."/>
            <person name="Pearson M."/>
            <person name="Priest M."/>
            <person name="Roberts A."/>
            <person name="Saif S."/>
            <person name="Shea T."/>
            <person name="Sykes S."/>
            <person name="Wortman J."/>
            <person name="Nusbaum C."/>
            <person name="Birren B."/>
        </authorList>
    </citation>
    <scope>NUCLEOTIDE SEQUENCE</scope>
    <source>
        <strain evidence="10">CBS 10118</strain>
    </source>
</reference>
<comment type="similarity">
    <text evidence="6">Belongs to the peptidase M48 family.</text>
</comment>
<feature type="compositionally biased region" description="Low complexity" evidence="7">
    <location>
        <begin position="1"/>
        <end position="18"/>
    </location>
</feature>
<dbReference type="RefSeq" id="XP_019050438.1">
    <property type="nucleotide sequence ID" value="XM_019187560.1"/>
</dbReference>
<dbReference type="PANTHER" id="PTHR22726">
    <property type="entry name" value="METALLOENDOPEPTIDASE OMA1"/>
    <property type="match status" value="1"/>
</dbReference>
<dbReference type="GeneID" id="30205269"/>
<evidence type="ECO:0000313" key="11">
    <source>
        <dbReference type="Proteomes" id="UP000092730"/>
    </source>
</evidence>
<dbReference type="GO" id="GO:0046872">
    <property type="term" value="F:metal ion binding"/>
    <property type="evidence" value="ECO:0007669"/>
    <property type="project" value="UniProtKB-KW"/>
</dbReference>
<reference evidence="9" key="1">
    <citation type="submission" date="2013-07" db="EMBL/GenBank/DDBJ databases">
        <title>The Genome Sequence of Cryptococcus bestiolae CBS10118.</title>
        <authorList>
            <consortium name="The Broad Institute Genome Sequencing Platform"/>
            <person name="Cuomo C."/>
            <person name="Litvintseva A."/>
            <person name="Chen Y."/>
            <person name="Heitman J."/>
            <person name="Sun S."/>
            <person name="Springer D."/>
            <person name="Dromer F."/>
            <person name="Young S.K."/>
            <person name="Zeng Q."/>
            <person name="Gargeya S."/>
            <person name="Fitzgerald M."/>
            <person name="Abouelleil A."/>
            <person name="Alvarado L."/>
            <person name="Berlin A.M."/>
            <person name="Chapman S.B."/>
            <person name="Dewar J."/>
            <person name="Goldberg J."/>
            <person name="Griggs A."/>
            <person name="Gujja S."/>
            <person name="Hansen M."/>
            <person name="Howarth C."/>
            <person name="Imamovic A."/>
            <person name="Larimer J."/>
            <person name="McCowan C."/>
            <person name="Murphy C."/>
            <person name="Pearson M."/>
            <person name="Priest M."/>
            <person name="Roberts A."/>
            <person name="Saif S."/>
            <person name="Shea T."/>
            <person name="Sykes S."/>
            <person name="Wortman J."/>
            <person name="Nusbaum C."/>
            <person name="Birren B."/>
        </authorList>
    </citation>
    <scope>NUCLEOTIDE SEQUENCE [LARGE SCALE GENOMIC DNA]</scope>
    <source>
        <strain evidence="9">CBS 10118</strain>
    </source>
</reference>
<evidence type="ECO:0000256" key="5">
    <source>
        <dbReference type="ARBA" id="ARBA00023049"/>
    </source>
</evidence>
<keyword evidence="5 6" id="KW-0482">Metalloprotease</keyword>
<proteinExistence type="inferred from homology"/>
<evidence type="ECO:0000256" key="4">
    <source>
        <dbReference type="ARBA" id="ARBA00022833"/>
    </source>
</evidence>
<dbReference type="STRING" id="1296100.A0A1B9GEC9"/>
<evidence type="ECO:0000256" key="6">
    <source>
        <dbReference type="RuleBase" id="RU003983"/>
    </source>
</evidence>
<dbReference type="GO" id="GO:0004222">
    <property type="term" value="F:metalloendopeptidase activity"/>
    <property type="evidence" value="ECO:0007669"/>
    <property type="project" value="InterPro"/>
</dbReference>
<dbReference type="AlphaFoldDB" id="A0A1B9GEC9"/>
<sequence length="400" mass="44051">MFTRSLRSSLPPLSRSFPRPAPSPLLIRPQITRSMQTSTCRSAKYERFPSGYSPSPSPNGGGGPNVWQYFKRRLGGDRAVWVYGVGVGGGGIYYVTHLERVPETGRLRFMDVDEAQERELGRQTQLQTLNEYSRAVLPPNHPTSKRVRAVATRIIESSGLGRVKSGGEMGAVEGKVPNFGGGEDIGEILFGGGEAGQAAKEGKETEWEVYVIDDKKTKNAFVLPGGKIFVFTGILPVSANDDGLATVLGHEVAHQVARHPAERMSSMKVLFALGFLLESLGLDVGITRLLLTFMLQLPNSRKNESEADFIGLRLMSKACFDPNESTKMWQRMSESEKGRGLPTDFLSTHPANEKRIRQLEKWMPDALSIRAASPCGDTSSYYSGFMDRLNPSSPYSKSIW</sequence>
<dbReference type="CDD" id="cd07331">
    <property type="entry name" value="M48C_Oma1_like"/>
    <property type="match status" value="1"/>
</dbReference>
<dbReference type="EMBL" id="KI894018">
    <property type="protein sequence ID" value="OCF29368.1"/>
    <property type="molecule type" value="Genomic_DNA"/>
</dbReference>
<feature type="domain" description="Peptidase M48" evidence="8">
    <location>
        <begin position="203"/>
        <end position="362"/>
    </location>
</feature>
<feature type="compositionally biased region" description="Polar residues" evidence="7">
    <location>
        <begin position="31"/>
        <end position="41"/>
    </location>
</feature>
<dbReference type="InterPro" id="IPR051156">
    <property type="entry name" value="Mito/Outer_Membr_Metalloprot"/>
</dbReference>
<keyword evidence="2" id="KW-0479">Metal-binding</keyword>
<dbReference type="PANTHER" id="PTHR22726:SF1">
    <property type="entry name" value="METALLOENDOPEPTIDASE OMA1, MITOCHONDRIAL"/>
    <property type="match status" value="1"/>
</dbReference>
<dbReference type="GO" id="GO:0006515">
    <property type="term" value="P:protein quality control for misfolded or incompletely synthesized proteins"/>
    <property type="evidence" value="ECO:0007669"/>
    <property type="project" value="TreeGrafter"/>
</dbReference>
<dbReference type="GO" id="GO:0005743">
    <property type="term" value="C:mitochondrial inner membrane"/>
    <property type="evidence" value="ECO:0007669"/>
    <property type="project" value="TreeGrafter"/>
</dbReference>
<organism evidence="9">
    <name type="scientific">Kwoniella bestiolae CBS 10118</name>
    <dbReference type="NCBI Taxonomy" id="1296100"/>
    <lineage>
        <taxon>Eukaryota</taxon>
        <taxon>Fungi</taxon>
        <taxon>Dikarya</taxon>
        <taxon>Basidiomycota</taxon>
        <taxon>Agaricomycotina</taxon>
        <taxon>Tremellomycetes</taxon>
        <taxon>Tremellales</taxon>
        <taxon>Cryptococcaceae</taxon>
        <taxon>Kwoniella</taxon>
    </lineage>
</organism>